<feature type="region of interest" description="Disordered" evidence="1">
    <location>
        <begin position="203"/>
        <end position="227"/>
    </location>
</feature>
<feature type="domain" description="DUF374" evidence="2">
    <location>
        <begin position="73"/>
        <end position="137"/>
    </location>
</feature>
<feature type="compositionally biased region" description="Basic and acidic residues" evidence="1">
    <location>
        <begin position="203"/>
        <end position="217"/>
    </location>
</feature>
<accession>A0AAT9FRA3</accession>
<organism evidence="3">
    <name type="scientific">Oceaniferula spumae</name>
    <dbReference type="NCBI Taxonomy" id="2979115"/>
    <lineage>
        <taxon>Bacteria</taxon>
        <taxon>Pseudomonadati</taxon>
        <taxon>Verrucomicrobiota</taxon>
        <taxon>Verrucomicrobiia</taxon>
        <taxon>Verrucomicrobiales</taxon>
        <taxon>Verrucomicrobiaceae</taxon>
        <taxon>Oceaniferula</taxon>
    </lineage>
</organism>
<protein>
    <recommendedName>
        <fullName evidence="2">DUF374 domain-containing protein</fullName>
    </recommendedName>
</protein>
<dbReference type="KEGG" id="osu:NT6N_35660"/>
<name>A0AAT9FRA3_9BACT</name>
<reference evidence="3" key="1">
    <citation type="submission" date="2024-07" db="EMBL/GenBank/DDBJ databases">
        <title>Complete genome sequence of Verrucomicrobiaceae bacterium NT6N.</title>
        <authorList>
            <person name="Huang C."/>
            <person name="Takami H."/>
            <person name="Hamasaki K."/>
        </authorList>
    </citation>
    <scope>NUCLEOTIDE SEQUENCE</scope>
    <source>
        <strain evidence="3">NT6N</strain>
    </source>
</reference>
<dbReference type="Pfam" id="PF04028">
    <property type="entry name" value="DUF374"/>
    <property type="match status" value="1"/>
</dbReference>
<dbReference type="CDD" id="cd07983">
    <property type="entry name" value="LPLAT_DUF374-like"/>
    <property type="match status" value="1"/>
</dbReference>
<evidence type="ECO:0000256" key="1">
    <source>
        <dbReference type="SAM" id="MobiDB-lite"/>
    </source>
</evidence>
<sequence length="227" mass="25018">MSKGSDIRGTWKQRLAGKVVTVLIRLLGLTLRCRLEDPHGIRQLAQPGVPVIWIFWHNCLIAAPLNKVKFSGRAPASALASASKDGAVIESVVSSFGVKTVRGSSSRRGVAALIALKKALKAGEQLFVTPDGPRGPRYHLQPGIVKLAQSSGAPILPVRFTFSSCWRLKSWDRFRIPKPFSSITIHLDQKIDIPSKLDENTFESHRRKVEDTLRQGVDDLPEQEPVS</sequence>
<dbReference type="InterPro" id="IPR007172">
    <property type="entry name" value="DUF374"/>
</dbReference>
<dbReference type="EMBL" id="AP026866">
    <property type="protein sequence ID" value="BDS08526.1"/>
    <property type="molecule type" value="Genomic_DNA"/>
</dbReference>
<evidence type="ECO:0000313" key="3">
    <source>
        <dbReference type="EMBL" id="BDS08526.1"/>
    </source>
</evidence>
<proteinExistence type="predicted"/>
<dbReference type="AlphaFoldDB" id="A0AAT9FRA3"/>
<gene>
    <name evidence="3" type="ORF">NT6N_35660</name>
</gene>
<evidence type="ECO:0000259" key="2">
    <source>
        <dbReference type="Pfam" id="PF04028"/>
    </source>
</evidence>